<dbReference type="InterPro" id="IPR046806">
    <property type="entry name" value="MrpA_C/MbhE"/>
</dbReference>
<feature type="domain" description="MrpA C-terminal/MbhE" evidence="2">
    <location>
        <begin position="36"/>
        <end position="92"/>
    </location>
</feature>
<keyword evidence="4" id="KW-1185">Reference proteome</keyword>
<evidence type="ECO:0000259" key="2">
    <source>
        <dbReference type="Pfam" id="PF20501"/>
    </source>
</evidence>
<evidence type="ECO:0000313" key="3">
    <source>
        <dbReference type="EMBL" id="PAV09065.1"/>
    </source>
</evidence>
<reference evidence="3 4" key="1">
    <citation type="journal article" date="2017" name="BMC Genomics">
        <title>Genomic analysis of methanogenic archaea reveals a shift towards energy conservation.</title>
        <authorList>
            <person name="Gilmore S.P."/>
            <person name="Henske J.K."/>
            <person name="Sexton J.A."/>
            <person name="Solomon K.V."/>
            <person name="Seppala S."/>
            <person name="Yoo J.I."/>
            <person name="Huyett L.M."/>
            <person name="Pressman A."/>
            <person name="Cogan J.Z."/>
            <person name="Kivenson V."/>
            <person name="Peng X."/>
            <person name="Tan Y."/>
            <person name="Valentine D.L."/>
            <person name="O'Malley M.A."/>
        </authorList>
    </citation>
    <scope>NUCLEOTIDE SEQUENCE [LARGE SCALE GENOMIC DNA]</scope>
    <source>
        <strain evidence="3 4">XII</strain>
    </source>
</reference>
<feature type="transmembrane region" description="Helical" evidence="1">
    <location>
        <begin position="12"/>
        <end position="33"/>
    </location>
</feature>
<dbReference type="PANTHER" id="PTHR43373">
    <property type="entry name" value="NA(+)/H(+) ANTIPORTER SUBUNIT"/>
    <property type="match status" value="1"/>
</dbReference>
<accession>A0AAX0Q7F9</accession>
<gene>
    <name evidence="3" type="ORF">ASJ83_01485</name>
</gene>
<dbReference type="AlphaFoldDB" id="A0AAX0Q7F9"/>
<dbReference type="RefSeq" id="WP_042697626.1">
    <property type="nucleotide sequence ID" value="NZ_LMVO01000023.1"/>
</dbReference>
<proteinExistence type="predicted"/>
<evidence type="ECO:0000256" key="1">
    <source>
        <dbReference type="SAM" id="Phobius"/>
    </source>
</evidence>
<dbReference type="Pfam" id="PF20501">
    <property type="entry name" value="MbhE"/>
    <property type="match status" value="1"/>
</dbReference>
<feature type="transmembrane region" description="Helical" evidence="1">
    <location>
        <begin position="72"/>
        <end position="89"/>
    </location>
</feature>
<dbReference type="PANTHER" id="PTHR43373:SF1">
    <property type="entry name" value="NA(+)_H(+) ANTIPORTER SUBUNIT A"/>
    <property type="match status" value="1"/>
</dbReference>
<dbReference type="EMBL" id="LMVO01000023">
    <property type="protein sequence ID" value="PAV09065.1"/>
    <property type="molecule type" value="Genomic_DNA"/>
</dbReference>
<keyword evidence="1" id="KW-0812">Transmembrane</keyword>
<dbReference type="InterPro" id="IPR050616">
    <property type="entry name" value="CPA3_Na-H_Antiporter_A"/>
</dbReference>
<keyword evidence="1" id="KW-0472">Membrane</keyword>
<evidence type="ECO:0000313" key="4">
    <source>
        <dbReference type="Proteomes" id="UP000243820"/>
    </source>
</evidence>
<sequence length="94" mass="10259">MKEAGSVFQPRFVIVLIVLVTLILLLPAVGLTFGDPSISSTDQYYIDHSQTETGANNVVAAIVFDYRGFDTLGEATVLFIAVLGVAMVFRRLHK</sequence>
<organism evidence="3 4">
    <name type="scientific">Methanocorpusculum parvum</name>
    <dbReference type="NCBI Taxonomy" id="2193"/>
    <lineage>
        <taxon>Archaea</taxon>
        <taxon>Methanobacteriati</taxon>
        <taxon>Methanobacteriota</taxon>
        <taxon>Stenosarchaea group</taxon>
        <taxon>Methanomicrobia</taxon>
        <taxon>Methanomicrobiales</taxon>
        <taxon>Methanocorpusculaceae</taxon>
        <taxon>Methanocorpusculum</taxon>
    </lineage>
</organism>
<name>A0AAX0Q7F9_9EURY</name>
<comment type="caution">
    <text evidence="3">The sequence shown here is derived from an EMBL/GenBank/DDBJ whole genome shotgun (WGS) entry which is preliminary data.</text>
</comment>
<keyword evidence="1" id="KW-1133">Transmembrane helix</keyword>
<protein>
    <submittedName>
        <fullName evidence="3">Hydrogenase</fullName>
    </submittedName>
</protein>
<dbReference type="Proteomes" id="UP000243820">
    <property type="component" value="Unassembled WGS sequence"/>
</dbReference>